<dbReference type="GO" id="GO:0008610">
    <property type="term" value="P:lipid biosynthetic process"/>
    <property type="evidence" value="ECO:0007669"/>
    <property type="project" value="UniProtKB-ARBA"/>
</dbReference>
<dbReference type="Gene3D" id="3.30.559.10">
    <property type="entry name" value="Chloramphenicol acetyltransferase-like domain"/>
    <property type="match status" value="1"/>
</dbReference>
<dbReference type="Gene3D" id="3.40.50.980">
    <property type="match status" value="2"/>
</dbReference>
<keyword evidence="7" id="KW-1185">Reference proteome</keyword>
<dbReference type="FunFam" id="3.40.50.12780:FF:000012">
    <property type="entry name" value="Non-ribosomal peptide synthetase"/>
    <property type="match status" value="1"/>
</dbReference>
<dbReference type="GO" id="GO:0044550">
    <property type="term" value="P:secondary metabolite biosynthetic process"/>
    <property type="evidence" value="ECO:0007669"/>
    <property type="project" value="TreeGrafter"/>
</dbReference>
<evidence type="ECO:0000256" key="3">
    <source>
        <dbReference type="ARBA" id="ARBA00022450"/>
    </source>
</evidence>
<dbReference type="Pfam" id="PF00550">
    <property type="entry name" value="PP-binding"/>
    <property type="match status" value="1"/>
</dbReference>
<dbReference type="InterPro" id="IPR036736">
    <property type="entry name" value="ACP-like_sf"/>
</dbReference>
<dbReference type="PROSITE" id="PS00455">
    <property type="entry name" value="AMP_BINDING"/>
    <property type="match status" value="1"/>
</dbReference>
<dbReference type="FunFam" id="2.30.38.10:FF:000001">
    <property type="entry name" value="Non-ribosomal peptide synthetase PvdI"/>
    <property type="match status" value="1"/>
</dbReference>
<dbReference type="FunFam" id="3.40.50.980:FF:000001">
    <property type="entry name" value="Non-ribosomal peptide synthetase"/>
    <property type="match status" value="1"/>
</dbReference>
<dbReference type="PANTHER" id="PTHR45527:SF1">
    <property type="entry name" value="FATTY ACID SYNTHASE"/>
    <property type="match status" value="1"/>
</dbReference>
<comment type="similarity">
    <text evidence="2">Belongs to the ATP-dependent AMP-binding enzyme family.</text>
</comment>
<reference evidence="6" key="1">
    <citation type="submission" date="2019-11" db="EMBL/GenBank/DDBJ databases">
        <authorList>
            <person name="Li J."/>
        </authorList>
    </citation>
    <scope>NUCLEOTIDE SEQUENCE</scope>
    <source>
        <strain evidence="6">B6B</strain>
    </source>
</reference>
<dbReference type="InterPro" id="IPR023213">
    <property type="entry name" value="CAT-like_dom_sf"/>
</dbReference>
<dbReference type="InterPro" id="IPR009081">
    <property type="entry name" value="PP-bd_ACP"/>
</dbReference>
<name>A0A6A8DBN3_9BACI</name>
<dbReference type="Gene3D" id="3.40.50.1820">
    <property type="entry name" value="alpha/beta hydrolase"/>
    <property type="match status" value="1"/>
</dbReference>
<gene>
    <name evidence="6" type="ORF">GH741_08420</name>
</gene>
<dbReference type="InterPro" id="IPR029058">
    <property type="entry name" value="AB_hydrolase_fold"/>
</dbReference>
<organism evidence="6 7">
    <name type="scientific">Aquibacillus halophilus</name>
    <dbReference type="NCBI Taxonomy" id="930132"/>
    <lineage>
        <taxon>Bacteria</taxon>
        <taxon>Bacillati</taxon>
        <taxon>Bacillota</taxon>
        <taxon>Bacilli</taxon>
        <taxon>Bacillales</taxon>
        <taxon>Bacillaceae</taxon>
        <taxon>Aquibacillus</taxon>
    </lineage>
</organism>
<dbReference type="AlphaFoldDB" id="A0A6A8DBN3"/>
<evidence type="ECO:0000313" key="6">
    <source>
        <dbReference type="EMBL" id="MRH42710.1"/>
    </source>
</evidence>
<dbReference type="InterPro" id="IPR010071">
    <property type="entry name" value="AA_adenyl_dom"/>
</dbReference>
<dbReference type="Gene3D" id="3.30.559.30">
    <property type="entry name" value="Nonribosomal peptide synthetase, condensation domain"/>
    <property type="match status" value="1"/>
</dbReference>
<dbReference type="RefSeq" id="WP_153736357.1">
    <property type="nucleotide sequence ID" value="NZ_WJNG01000006.1"/>
</dbReference>
<dbReference type="Gene3D" id="3.30.300.30">
    <property type="match status" value="1"/>
</dbReference>
<accession>A0A6A8DBN3</accession>
<dbReference type="InterPro" id="IPR025110">
    <property type="entry name" value="AMP-bd_C"/>
</dbReference>
<dbReference type="GO" id="GO:0043041">
    <property type="term" value="P:amino acid activation for nonribosomal peptide biosynthetic process"/>
    <property type="evidence" value="ECO:0007669"/>
    <property type="project" value="TreeGrafter"/>
</dbReference>
<dbReference type="CDD" id="cd05930">
    <property type="entry name" value="A_NRPS"/>
    <property type="match status" value="1"/>
</dbReference>
<comment type="caution">
    <text evidence="6">The sequence shown here is derived from an EMBL/GenBank/DDBJ whole genome shotgun (WGS) entry which is preliminary data.</text>
</comment>
<keyword evidence="4" id="KW-0597">Phosphoprotein</keyword>
<dbReference type="SUPFAM" id="SSF47336">
    <property type="entry name" value="ACP-like"/>
    <property type="match status" value="1"/>
</dbReference>
<dbReference type="SUPFAM" id="SSF56801">
    <property type="entry name" value="Acetyl-CoA synthetase-like"/>
    <property type="match status" value="1"/>
</dbReference>
<dbReference type="InterPro" id="IPR001242">
    <property type="entry name" value="Condensation_dom"/>
</dbReference>
<dbReference type="PROSITE" id="PS50075">
    <property type="entry name" value="CARRIER"/>
    <property type="match status" value="1"/>
</dbReference>
<dbReference type="OrthoDB" id="9765680at2"/>
<dbReference type="Pfam" id="PF00975">
    <property type="entry name" value="Thioesterase"/>
    <property type="match status" value="1"/>
</dbReference>
<protein>
    <submittedName>
        <fullName evidence="6">Amino acid adenylation domain-containing protein</fullName>
    </submittedName>
</protein>
<comment type="cofactor">
    <cofactor evidence="1">
        <name>pantetheine 4'-phosphate</name>
        <dbReference type="ChEBI" id="CHEBI:47942"/>
    </cofactor>
</comment>
<dbReference type="InterPro" id="IPR000873">
    <property type="entry name" value="AMP-dep_synth/lig_dom"/>
</dbReference>
<dbReference type="Gene3D" id="2.30.38.10">
    <property type="entry name" value="Luciferase, Domain 3"/>
    <property type="match status" value="1"/>
</dbReference>
<dbReference type="Gene3D" id="1.10.1200.10">
    <property type="entry name" value="ACP-like"/>
    <property type="match status" value="1"/>
</dbReference>
<dbReference type="Pfam" id="PF00501">
    <property type="entry name" value="AMP-binding"/>
    <property type="match status" value="1"/>
</dbReference>
<proteinExistence type="inferred from homology"/>
<dbReference type="GO" id="GO:0003824">
    <property type="term" value="F:catalytic activity"/>
    <property type="evidence" value="ECO:0007669"/>
    <property type="project" value="InterPro"/>
</dbReference>
<dbReference type="SUPFAM" id="SSF52777">
    <property type="entry name" value="CoA-dependent acyltransferases"/>
    <property type="match status" value="1"/>
</dbReference>
<dbReference type="Proteomes" id="UP000799092">
    <property type="component" value="Unassembled WGS sequence"/>
</dbReference>
<evidence type="ECO:0000313" key="7">
    <source>
        <dbReference type="Proteomes" id="UP000799092"/>
    </source>
</evidence>
<evidence type="ECO:0000259" key="5">
    <source>
        <dbReference type="PROSITE" id="PS50075"/>
    </source>
</evidence>
<dbReference type="Pfam" id="PF13193">
    <property type="entry name" value="AMP-binding_C"/>
    <property type="match status" value="1"/>
</dbReference>
<dbReference type="InterPro" id="IPR045851">
    <property type="entry name" value="AMP-bd_C_sf"/>
</dbReference>
<dbReference type="InterPro" id="IPR001031">
    <property type="entry name" value="Thioesterase"/>
</dbReference>
<evidence type="ECO:0000256" key="1">
    <source>
        <dbReference type="ARBA" id="ARBA00001957"/>
    </source>
</evidence>
<dbReference type="InterPro" id="IPR020845">
    <property type="entry name" value="AMP-binding_CS"/>
</dbReference>
<feature type="domain" description="Carrier" evidence="5">
    <location>
        <begin position="784"/>
        <end position="859"/>
    </location>
</feature>
<dbReference type="GO" id="GO:0031177">
    <property type="term" value="F:phosphopantetheine binding"/>
    <property type="evidence" value="ECO:0007669"/>
    <property type="project" value="TreeGrafter"/>
</dbReference>
<dbReference type="Pfam" id="PF00668">
    <property type="entry name" value="Condensation"/>
    <property type="match status" value="1"/>
</dbReference>
<sequence length="1123" mass="127699">MGNSMLEKDMKTNLAYWKRKIGDGPTELSLPFDHPRTTNSDALIESYNFIISNNIKEKIDSLFYLEKVTSNILIMTVFNILLYRYSNEEDIYIGTEIFGVNKNDLRSSLDNTFLMITRLDSDMGFRDALEEVRKVYQEAKEHQLPFGELVAEMGDQKNSNTNRFFQVMLKIQDLKLTYEEAVDSQIERTDIGKSTELVDLTLKITQVKNELHCSFLYNENLFDNETMIRMEGHFNNLLDGVLDNTDILISSVPMLNAQERHQLIVEWNKPTSDYPRDSSINQLFEEQVELNPNNVAIIFENNKITYQELDNRANKIASYLKRANIKDEQLVAICLNRSPDMIASFLGVLKAGGAYLPIDLAYPNERIEYMLENSGISFLITTVLIGKDLPSLDTTLIYLDKEDETFDSRPETITNTSGPDSLAYVMYTSGSTGKPKGVANNHQGIVRLVKNITYANLGSDETILNRAPIAFDVSVFEIYGPLLNGGKLVIINSHKPTFKEIANLIYNYKVTTLRVGPDMLNILLEDYSHELKSLKQVFSGGEVLPVWLARKFKLKLDECQLINAYGPTENAVNTTCYHVNELPEGVASIPIGKPISNDCVYILDKFLQPVPIGVAGEIYITGEGIARGYLNKPELTNEKFPPDPFILAKGRKLYKSGDMGRYRSDGNIEFIGRIDDQVKIRGNRIELGEVETILGEFPGVRHLVAGVTKGKSGTNELVAYVVMNNLTKFDQQDLRSYSRRKLPESMIPTFFVEMSEIPVTPVGKIDRKRLPTPVVLTSKEQFVSPRNEVEEKLVHLWETMLDFKPIGVRDHYFDLGGNSLVAMRMFADIETLFHKKLPVSIIFQEDTIEKLANYLRSNDQLHDWSSSLVPIQPLGSKQPIFCVHGGGGEVLGYREMAFKFGKEQPIYGLRFTNDESSSISVETLAEKYVKEIKEIQPNGPYFLFGYCFGGAIAYEMAQKLIKETEKVSLLTILNFANPKRQPEENHYQINYKKIIINNLKVLFTMPLKQRFTFFIQKIKNVMRLIEVTSDIEQPVSEITQTNKGLTKAINAYKPKPYSSEILLIRANNYKDFEKKLGWETTKEGCIREETIHAEHDGLLKEPNVDLVVKHLKGKLQEITSLVN</sequence>
<dbReference type="EMBL" id="WJNG01000006">
    <property type="protein sequence ID" value="MRH42710.1"/>
    <property type="molecule type" value="Genomic_DNA"/>
</dbReference>
<evidence type="ECO:0000256" key="4">
    <source>
        <dbReference type="ARBA" id="ARBA00022553"/>
    </source>
</evidence>
<dbReference type="NCBIfam" id="TIGR01733">
    <property type="entry name" value="AA-adenyl-dom"/>
    <property type="match status" value="1"/>
</dbReference>
<dbReference type="GO" id="GO:0005737">
    <property type="term" value="C:cytoplasm"/>
    <property type="evidence" value="ECO:0007669"/>
    <property type="project" value="TreeGrafter"/>
</dbReference>
<keyword evidence="3" id="KW-0596">Phosphopantetheine</keyword>
<evidence type="ECO:0000256" key="2">
    <source>
        <dbReference type="ARBA" id="ARBA00006432"/>
    </source>
</evidence>
<dbReference type="SUPFAM" id="SSF53474">
    <property type="entry name" value="alpha/beta-Hydrolases"/>
    <property type="match status" value="1"/>
</dbReference>
<dbReference type="PANTHER" id="PTHR45527">
    <property type="entry name" value="NONRIBOSOMAL PEPTIDE SYNTHETASE"/>
    <property type="match status" value="1"/>
</dbReference>